<dbReference type="InterPro" id="IPR010349">
    <property type="entry name" value="Asparaginase_II"/>
</dbReference>
<reference evidence="1 2" key="1">
    <citation type="journal article" date="2019" name="Int. J. Syst. Evol. Microbiol.">
        <title>The Global Catalogue of Microorganisms (GCM) 10K type strain sequencing project: providing services to taxonomists for standard genome sequencing and annotation.</title>
        <authorList>
            <consortium name="The Broad Institute Genomics Platform"/>
            <consortium name="The Broad Institute Genome Sequencing Center for Infectious Disease"/>
            <person name="Wu L."/>
            <person name="Ma J."/>
        </authorList>
    </citation>
    <scope>NUCLEOTIDE SEQUENCE [LARGE SCALE GENOMIC DNA]</scope>
    <source>
        <strain evidence="1 2">JCM 14545</strain>
    </source>
</reference>
<dbReference type="RefSeq" id="WP_344429945.1">
    <property type="nucleotide sequence ID" value="NZ_BAAANN010000044.1"/>
</dbReference>
<comment type="caution">
    <text evidence="1">The sequence shown here is derived from an EMBL/GenBank/DDBJ whole genome shotgun (WGS) entry which is preliminary data.</text>
</comment>
<dbReference type="PANTHER" id="PTHR42110:SF1">
    <property type="entry name" value="L-ASPARAGINASE, PUTATIVE (AFU_ORTHOLOGUE AFUA_3G11890)-RELATED"/>
    <property type="match status" value="1"/>
</dbReference>
<gene>
    <name evidence="1" type="ORF">GCM10009754_75250</name>
</gene>
<evidence type="ECO:0000313" key="1">
    <source>
        <dbReference type="EMBL" id="GAA1986341.1"/>
    </source>
</evidence>
<dbReference type="EMBL" id="BAAANN010000044">
    <property type="protein sequence ID" value="GAA1986341.1"/>
    <property type="molecule type" value="Genomic_DNA"/>
</dbReference>
<keyword evidence="2" id="KW-1185">Reference proteome</keyword>
<accession>A0ABN2SGJ1</accession>
<name>A0ABN2SGJ1_9PSEU</name>
<dbReference type="Proteomes" id="UP001501116">
    <property type="component" value="Unassembled WGS sequence"/>
</dbReference>
<evidence type="ECO:0000313" key="2">
    <source>
        <dbReference type="Proteomes" id="UP001501116"/>
    </source>
</evidence>
<organism evidence="1 2">
    <name type="scientific">Amycolatopsis minnesotensis</name>
    <dbReference type="NCBI Taxonomy" id="337894"/>
    <lineage>
        <taxon>Bacteria</taxon>
        <taxon>Bacillati</taxon>
        <taxon>Actinomycetota</taxon>
        <taxon>Actinomycetes</taxon>
        <taxon>Pseudonocardiales</taxon>
        <taxon>Pseudonocardiaceae</taxon>
        <taxon>Amycolatopsis</taxon>
    </lineage>
</organism>
<sequence>MTPAPAHEPLVHILREGMTESVHHGSVVVLRPDGSVLFEAGDPGSACYPRSAAKPVQATAMARLGLDLDPDLMALAAASHSGEEVHLDGVRRILSGAGLGEAGLRTPEDYPFDPVERDAWVAAGRKPSRIGHNCSGKHSAMLAVSRAHGWPLGDYLDPEHPLQQEIRRTVEALSGETVAKVATDGCGAPLFSVSLRGLTAAIGRVASGDGPERLVAQGIRKHPEMLAGSRRDVTWLMRAVPGLIAKDGFEAVQVAAMPDGTAIGIKIADGSDRARLPVLLGALALSGVDVPPHADANVRLVGELGQDTTR</sequence>
<dbReference type="PANTHER" id="PTHR42110">
    <property type="entry name" value="L-ASPARAGINASE, PUTATIVE (AFU_ORTHOLOGUE AFUA_3G11890)-RELATED"/>
    <property type="match status" value="1"/>
</dbReference>
<protein>
    <submittedName>
        <fullName evidence="1">Asparaginase</fullName>
    </submittedName>
</protein>
<dbReference type="Pfam" id="PF06089">
    <property type="entry name" value="Asparaginase_II"/>
    <property type="match status" value="1"/>
</dbReference>
<proteinExistence type="predicted"/>